<organism evidence="1">
    <name type="scientific">Pseudomonas zanjanensis</name>
    <dbReference type="NCBI Taxonomy" id="2745496"/>
    <lineage>
        <taxon>Bacteria</taxon>
        <taxon>Pseudomonadati</taxon>
        <taxon>Pseudomonadota</taxon>
        <taxon>Gammaproteobacteria</taxon>
        <taxon>Pseudomonadales</taxon>
        <taxon>Pseudomonadaceae</taxon>
        <taxon>Pseudomonas</taxon>
    </lineage>
</organism>
<proteinExistence type="predicted"/>
<evidence type="ECO:0000313" key="1">
    <source>
        <dbReference type="EMBL" id="MBC3391585.1"/>
    </source>
</evidence>
<keyword evidence="3" id="KW-1185">Reference proteome</keyword>
<sequence length="246" mass="28058">MNFEQAKALRIQLWRTTLDDHDFRMESPEAHRSTLLESSARLAEEGLIDRIEQFEMDEMANAAYWHAVEELQSNPTIFRPSYGYDVLPRGGGPRIGTIFHSVLRLDASSSDSLRPYDGKVYRDETGLVLKYSSSTETGSIEGLVLTMADGRQFDLIEARRMVQGKVYTAIEDPDVYRWMVDVVQVATETRDVDIVERIRPFLELARFRQCSTCLDRFGKREDCTVCDGQGFVPKLLSRSYLHNSGG</sequence>
<reference evidence="2" key="3">
    <citation type="submission" date="2021-06" db="EMBL/GenBank/DDBJ databases">
        <title>Updating the genus Pseudomonas: Description of 43 new species and partition of the Pseudomonas putida group.</title>
        <authorList>
            <person name="Girard L."/>
            <person name="Lood C."/>
            <person name="Vandamme P."/>
            <person name="Rokni-Zadeh H."/>
            <person name="Van Noort V."/>
            <person name="Hofte M."/>
            <person name="Lavigne R."/>
            <person name="De Mot R."/>
        </authorList>
    </citation>
    <scope>NUCLEOTIDE SEQUENCE</scope>
    <source>
        <strain evidence="2">SWRI12</strain>
    </source>
</reference>
<dbReference type="EMBL" id="JABWRB020000001">
    <property type="protein sequence ID" value="MBV4496360.1"/>
    <property type="molecule type" value="Genomic_DNA"/>
</dbReference>
<dbReference type="RefSeq" id="WP_186707498.1">
    <property type="nucleotide sequence ID" value="NZ_JABWRB020000001.1"/>
</dbReference>
<protein>
    <submittedName>
        <fullName evidence="1">Uncharacterized protein</fullName>
    </submittedName>
</protein>
<gene>
    <name evidence="2" type="ORF">HU715_013390</name>
    <name evidence="1" type="ORF">HU715_18170</name>
</gene>
<evidence type="ECO:0000313" key="2">
    <source>
        <dbReference type="EMBL" id="MBV4496360.1"/>
    </source>
</evidence>
<dbReference type="EMBL" id="JABWRB010000023">
    <property type="protein sequence ID" value="MBC3391585.1"/>
    <property type="molecule type" value="Genomic_DNA"/>
</dbReference>
<dbReference type="Proteomes" id="UP000636518">
    <property type="component" value="Unassembled WGS sequence"/>
</dbReference>
<reference evidence="1 3" key="1">
    <citation type="journal article" date="2020" name="Microorganisms">
        <title>Reliable Identification of Environmental Pseudomonas Isolates Using the rpoD Gene.</title>
        <authorList>
            <consortium name="The Broad Institute Genome Sequencing Platform"/>
            <person name="Girard L."/>
            <person name="Lood C."/>
            <person name="Rokni-Zadeh H."/>
            <person name="van Noort V."/>
            <person name="Lavigne R."/>
            <person name="De Mot R."/>
        </authorList>
    </citation>
    <scope>NUCLEOTIDE SEQUENCE</scope>
    <source>
        <strain evidence="1 3">SWRI12</strain>
    </source>
</reference>
<evidence type="ECO:0000313" key="3">
    <source>
        <dbReference type="Proteomes" id="UP000636518"/>
    </source>
</evidence>
<comment type="caution">
    <text evidence="1">The sequence shown here is derived from an EMBL/GenBank/DDBJ whole genome shotgun (WGS) entry which is preliminary data.</text>
</comment>
<accession>A0A923FFA8</accession>
<reference evidence="1" key="2">
    <citation type="submission" date="2020-07" db="EMBL/GenBank/DDBJ databases">
        <authorList>
            <person name="Lood C."/>
            <person name="Girard L."/>
        </authorList>
    </citation>
    <scope>NUCLEOTIDE SEQUENCE</scope>
    <source>
        <strain evidence="1">SWRI12</strain>
    </source>
</reference>
<name>A0A923FFA8_9PSED</name>
<dbReference type="AlphaFoldDB" id="A0A923FFA8"/>